<proteinExistence type="predicted"/>
<evidence type="ECO:0008006" key="3">
    <source>
        <dbReference type="Google" id="ProtNLM"/>
    </source>
</evidence>
<dbReference type="EMBL" id="CP049838">
    <property type="protein sequence ID" value="QJT06810.1"/>
    <property type="molecule type" value="Genomic_DNA"/>
</dbReference>
<protein>
    <recommendedName>
        <fullName evidence="3">MmyB-like transcription regulator ligand binding domain-containing protein</fullName>
    </recommendedName>
</protein>
<keyword evidence="2" id="KW-1185">Reference proteome</keyword>
<name>A0A6M4X1W1_9ACTN</name>
<evidence type="ECO:0000313" key="1">
    <source>
        <dbReference type="EMBL" id="QJT06810.1"/>
    </source>
</evidence>
<sequence length="72" mass="7724">MWFNGTAGPYVGDRRTIEHPLVGDISLDVDVLMPAGTDLRTITHATAAETTDAEKLDALRAACHPRPGRGHS</sequence>
<accession>A0A6M4X1W1</accession>
<dbReference type="AlphaFoldDB" id="A0A6M4X1W1"/>
<organism evidence="1 2">
    <name type="scientific">Streptomyces asoensis</name>
    <dbReference type="NCBI Taxonomy" id="249586"/>
    <lineage>
        <taxon>Bacteria</taxon>
        <taxon>Bacillati</taxon>
        <taxon>Actinomycetota</taxon>
        <taxon>Actinomycetes</taxon>
        <taxon>Kitasatosporales</taxon>
        <taxon>Streptomycetaceae</taxon>
        <taxon>Streptomyces</taxon>
    </lineage>
</organism>
<gene>
    <name evidence="1" type="ORF">G9272_13975</name>
</gene>
<evidence type="ECO:0000313" key="2">
    <source>
        <dbReference type="Proteomes" id="UP000502665"/>
    </source>
</evidence>
<reference evidence="1" key="1">
    <citation type="submission" date="2020-03" db="EMBL/GenBank/DDBJ databases">
        <title>Molecular networking-based the target discovery of potent antiproliferative macrolactams: 5/6/7/16 polycyclic ansamycins and glycosylated trienomycin from Streptomyces cacaoi subsp. asoensis.</title>
        <authorList>
            <person name="Liu L.-L."/>
        </authorList>
    </citation>
    <scope>NUCLEOTIDE SEQUENCE [LARGE SCALE GENOMIC DNA]</scope>
    <source>
        <strain evidence="1">H2S5</strain>
    </source>
</reference>
<dbReference type="Proteomes" id="UP000502665">
    <property type="component" value="Chromosome"/>
</dbReference>